<keyword evidence="2 4" id="KW-0863">Zinc-finger</keyword>
<feature type="region of interest" description="Disordered" evidence="5">
    <location>
        <begin position="191"/>
        <end position="655"/>
    </location>
</feature>
<keyword evidence="1 4" id="KW-0479">Metal-binding</keyword>
<feature type="compositionally biased region" description="Basic and acidic residues" evidence="5">
    <location>
        <begin position="454"/>
        <end position="488"/>
    </location>
</feature>
<feature type="compositionally biased region" description="Low complexity" evidence="5">
    <location>
        <begin position="402"/>
        <end position="424"/>
    </location>
</feature>
<keyword evidence="3 4" id="KW-0862">Zinc</keyword>
<evidence type="ECO:0000313" key="8">
    <source>
        <dbReference type="Proteomes" id="UP001219934"/>
    </source>
</evidence>
<dbReference type="Gene3D" id="4.10.1000.10">
    <property type="entry name" value="Zinc finger, CCCH-type"/>
    <property type="match status" value="1"/>
</dbReference>
<dbReference type="Proteomes" id="UP001219934">
    <property type="component" value="Unassembled WGS sequence"/>
</dbReference>
<evidence type="ECO:0000256" key="3">
    <source>
        <dbReference type="ARBA" id="ARBA00022833"/>
    </source>
</evidence>
<feature type="compositionally biased region" description="Low complexity" evidence="5">
    <location>
        <begin position="435"/>
        <end position="446"/>
    </location>
</feature>
<feature type="compositionally biased region" description="Basic and acidic residues" evidence="5">
    <location>
        <begin position="225"/>
        <end position="245"/>
    </location>
</feature>
<feature type="compositionally biased region" description="Pro residues" evidence="5">
    <location>
        <begin position="215"/>
        <end position="224"/>
    </location>
</feature>
<organism evidence="7 8">
    <name type="scientific">Pogonophryne albipinna</name>
    <dbReference type="NCBI Taxonomy" id="1090488"/>
    <lineage>
        <taxon>Eukaryota</taxon>
        <taxon>Metazoa</taxon>
        <taxon>Chordata</taxon>
        <taxon>Craniata</taxon>
        <taxon>Vertebrata</taxon>
        <taxon>Euteleostomi</taxon>
        <taxon>Actinopterygii</taxon>
        <taxon>Neopterygii</taxon>
        <taxon>Teleostei</taxon>
        <taxon>Neoteleostei</taxon>
        <taxon>Acanthomorphata</taxon>
        <taxon>Eupercaria</taxon>
        <taxon>Perciformes</taxon>
        <taxon>Notothenioidei</taxon>
        <taxon>Pogonophryne</taxon>
    </lineage>
</organism>
<feature type="zinc finger region" description="C3H1-type" evidence="4">
    <location>
        <begin position="17"/>
        <end position="44"/>
    </location>
</feature>
<feature type="compositionally biased region" description="Low complexity" evidence="5">
    <location>
        <begin position="269"/>
        <end position="319"/>
    </location>
</feature>
<feature type="compositionally biased region" description="Basic and acidic residues" evidence="5">
    <location>
        <begin position="194"/>
        <end position="209"/>
    </location>
</feature>
<evidence type="ECO:0000256" key="2">
    <source>
        <dbReference type="ARBA" id="ARBA00022771"/>
    </source>
</evidence>
<dbReference type="GO" id="GO:0071011">
    <property type="term" value="C:precatalytic spliceosome"/>
    <property type="evidence" value="ECO:0007669"/>
    <property type="project" value="TreeGrafter"/>
</dbReference>
<evidence type="ECO:0000259" key="6">
    <source>
        <dbReference type="PROSITE" id="PS50103"/>
    </source>
</evidence>
<feature type="compositionally biased region" description="Pro residues" evidence="5">
    <location>
        <begin position="624"/>
        <end position="638"/>
    </location>
</feature>
<sequence>DDDLEEGEVKDPSDRKIRPRPICRFFIKGNCTWGMNCRFIHPGVNDKGNYSLISKPDLFSPNGAPPGGPHPLIPNNPWVGPAPPVESAWERGLRHAKEVLKKATIRKEQEPDFEEKRFNVTIGEDEREFDKENEFFRERSYRIIRDEMEFRDPVYGDPYADPYYDYEMEALWRGGQYENFRVQYTEAPLPYPYSEREHPREKKDEDKVKPRSPLSLPPNRPMEPPLKKDDLPVMRRPDEWKDPWRRSKSPRRRPGPGSPPRDRRRHRPSGSSVSMSNSSRSSSHSSSYTGSGSSRSRSRSSSFSSYSSHSSQRSSFSGSRSRDKPTMKKAPSPPPPGGPQGRPSKPLPEGGKPPTNPRETGGAGGAAGSGGVGRPPPPREPGKPPIPREERRKERQQHPPRRSLSVSSVSSVSSASSSSSSVRSADSDDMYADLASPVSSASSRSPTTNHPRKERVPVRDRPPQGRDKIRERPSKKEEPFREDRRKMDPSSATLRGGHPGPRSGPGSRGGHHVHPPPGSMGPPGSYGGSGSHKDIKLTLLNKQQGDKGSRKRYLPADKDRPGSPLSKRVAMSPDRGRDKRIPGRPPLSPRMDRPRGQGPRPMPPQGDRKRPLSPPPKSSGKGPAAPPGKPAAPGPPPVAGSGSGKPSNTLSRREELLKQLKAVEDAIARKRAKIPTK</sequence>
<dbReference type="InterPro" id="IPR036855">
    <property type="entry name" value="Znf_CCCH_sf"/>
</dbReference>
<evidence type="ECO:0000256" key="4">
    <source>
        <dbReference type="PROSITE-ProRule" id="PRU00723"/>
    </source>
</evidence>
<feature type="domain" description="C3H1-type" evidence="6">
    <location>
        <begin position="17"/>
        <end position="44"/>
    </location>
</feature>
<dbReference type="Pfam" id="PF18044">
    <property type="entry name" value="zf-CCCH_4"/>
    <property type="match status" value="1"/>
</dbReference>
<evidence type="ECO:0000256" key="1">
    <source>
        <dbReference type="ARBA" id="ARBA00022723"/>
    </source>
</evidence>
<keyword evidence="8" id="KW-1185">Reference proteome</keyword>
<dbReference type="AlphaFoldDB" id="A0AAD6B3Z4"/>
<feature type="compositionally biased region" description="Gly residues" evidence="5">
    <location>
        <begin position="361"/>
        <end position="373"/>
    </location>
</feature>
<dbReference type="SMART" id="SM00356">
    <property type="entry name" value="ZnF_C3H1"/>
    <property type="match status" value="1"/>
</dbReference>
<dbReference type="InterPro" id="IPR041367">
    <property type="entry name" value="Znf-CCCH_4"/>
</dbReference>
<dbReference type="PANTHER" id="PTHR46582:SF1">
    <property type="entry name" value="ZINC FINGER CCCH DOMAIN-CONTAINING PROTEIN 18"/>
    <property type="match status" value="1"/>
</dbReference>
<reference evidence="7" key="1">
    <citation type="submission" date="2022-11" db="EMBL/GenBank/DDBJ databases">
        <title>Chromosome-level genome of Pogonophryne albipinna.</title>
        <authorList>
            <person name="Jo E."/>
        </authorList>
    </citation>
    <scope>NUCLEOTIDE SEQUENCE</scope>
    <source>
        <strain evidence="7">SGF0006</strain>
        <tissue evidence="7">Muscle</tissue>
    </source>
</reference>
<dbReference type="PROSITE" id="PS50103">
    <property type="entry name" value="ZF_C3H1"/>
    <property type="match status" value="1"/>
</dbReference>
<comment type="caution">
    <text evidence="7">The sequence shown here is derived from an EMBL/GenBank/DDBJ whole genome shotgun (WGS) entry which is preliminary data.</text>
</comment>
<feature type="non-terminal residue" evidence="7">
    <location>
        <position position="1"/>
    </location>
</feature>
<evidence type="ECO:0000256" key="5">
    <source>
        <dbReference type="SAM" id="MobiDB-lite"/>
    </source>
</evidence>
<feature type="compositionally biased region" description="Basic and acidic residues" evidence="5">
    <location>
        <begin position="380"/>
        <end position="397"/>
    </location>
</feature>
<gene>
    <name evidence="7" type="ORF">JOQ06_002187</name>
</gene>
<dbReference type="PANTHER" id="PTHR46582">
    <property type="entry name" value="ZINC FINGER CCCH DOMAIN-CONTAINING PROTEIN 18"/>
    <property type="match status" value="1"/>
</dbReference>
<feature type="compositionally biased region" description="Basic and acidic residues" evidence="5">
    <location>
        <begin position="544"/>
        <end position="561"/>
    </location>
</feature>
<dbReference type="InterPro" id="IPR052647">
    <property type="entry name" value="Zinc_finger_CCCH-type"/>
</dbReference>
<accession>A0AAD6B3Z4</accession>
<protein>
    <recommendedName>
        <fullName evidence="6">C3H1-type domain-containing protein</fullName>
    </recommendedName>
</protein>
<dbReference type="GO" id="GO:0003723">
    <property type="term" value="F:RNA binding"/>
    <property type="evidence" value="ECO:0007669"/>
    <property type="project" value="TreeGrafter"/>
</dbReference>
<dbReference type="GO" id="GO:0008270">
    <property type="term" value="F:zinc ion binding"/>
    <property type="evidence" value="ECO:0007669"/>
    <property type="project" value="UniProtKB-KW"/>
</dbReference>
<proteinExistence type="predicted"/>
<evidence type="ECO:0000313" key="7">
    <source>
        <dbReference type="EMBL" id="KAJ4937552.1"/>
    </source>
</evidence>
<dbReference type="SUPFAM" id="SSF90229">
    <property type="entry name" value="CCCH zinc finger"/>
    <property type="match status" value="1"/>
</dbReference>
<name>A0AAD6B3Z4_9TELE</name>
<dbReference type="EMBL" id="JAPTMU010000009">
    <property type="protein sequence ID" value="KAJ4937552.1"/>
    <property type="molecule type" value="Genomic_DNA"/>
</dbReference>
<dbReference type="InterPro" id="IPR000571">
    <property type="entry name" value="Znf_CCCH"/>
</dbReference>